<dbReference type="HAMAP" id="MF_02200">
    <property type="entry name" value="NapD"/>
    <property type="match status" value="1"/>
</dbReference>
<dbReference type="RefSeq" id="WP_207561133.1">
    <property type="nucleotide sequence ID" value="NZ_CP046072.1"/>
</dbReference>
<dbReference type="Proteomes" id="UP000671852">
    <property type="component" value="Chromosome"/>
</dbReference>
<keyword evidence="3" id="KW-1185">Reference proteome</keyword>
<dbReference type="GO" id="GO:0051224">
    <property type="term" value="P:negative regulation of protein transport"/>
    <property type="evidence" value="ECO:0007669"/>
    <property type="project" value="UniProtKB-UniRule"/>
</dbReference>
<gene>
    <name evidence="1" type="primary">napD</name>
    <name evidence="2" type="ORF">GJV85_09420</name>
</gene>
<comment type="similarity">
    <text evidence="1">Belongs to the NapD family.</text>
</comment>
<keyword evidence="1" id="KW-0963">Cytoplasm</keyword>
<comment type="subunit">
    <text evidence="1">Interacts with the cytoplasmic NapA precursor.</text>
</comment>
<dbReference type="EMBL" id="CP046072">
    <property type="protein sequence ID" value="QSZ42317.1"/>
    <property type="molecule type" value="Genomic_DNA"/>
</dbReference>
<evidence type="ECO:0000313" key="3">
    <source>
        <dbReference type="Proteomes" id="UP000671852"/>
    </source>
</evidence>
<comment type="function">
    <text evidence="1">Chaperone for NapA, the catalytic subunit of the periplasmic nitrate reductase. It binds directly and specifically to the twin-arginine signal peptide of NapA, preventing premature interaction with the Tat translocase and premature export.</text>
</comment>
<dbReference type="KEGG" id="saqt:GJV85_09420"/>
<protein>
    <recommendedName>
        <fullName evidence="1">Chaperone NapD</fullName>
    </recommendedName>
    <alternativeName>
        <fullName evidence="1">NapA signal peptide-binding chaperone NapD</fullName>
    </alternativeName>
</protein>
<comment type="subcellular location">
    <subcellularLocation>
        <location evidence="1">Cytoplasm</location>
    </subcellularLocation>
</comment>
<dbReference type="AlphaFoldDB" id="A0A975B146"/>
<name>A0A975B146_9BACT</name>
<dbReference type="GO" id="GO:0005737">
    <property type="term" value="C:cytoplasm"/>
    <property type="evidence" value="ECO:0007669"/>
    <property type="project" value="UniProtKB-SubCell"/>
</dbReference>
<reference evidence="2" key="2">
    <citation type="submission" date="2021-04" db="EMBL/GenBank/DDBJ databases">
        <title>Isolation and characterization of a novel species of the genus Sulfurimonas.</title>
        <authorList>
            <person name="Fukui M."/>
        </authorList>
    </citation>
    <scope>NUCLEOTIDE SEQUENCE</scope>
    <source>
        <strain evidence="2">H1576</strain>
    </source>
</reference>
<sequence length="130" mass="14732">MNISSIVVQTLPKFVEEVVASLKACEACDYHLHDEKGRIIITIEGEGVSEELEKLHVIEAIPHVIAADMQMAYSEDELDEHMEVLKNADVVPKMLYDDDLKPEDIIYNGDLKKKNLEGFAKTFDDTKNRV</sequence>
<reference evidence="2" key="1">
    <citation type="submission" date="2019-11" db="EMBL/GenBank/DDBJ databases">
        <authorList>
            <person name="Kojima H."/>
        </authorList>
    </citation>
    <scope>NUCLEOTIDE SEQUENCE</scope>
    <source>
        <strain evidence="2">H1576</strain>
    </source>
</reference>
<dbReference type="GO" id="GO:0005048">
    <property type="term" value="F:signal sequence binding"/>
    <property type="evidence" value="ECO:0007669"/>
    <property type="project" value="UniProtKB-UniRule"/>
</dbReference>
<evidence type="ECO:0000313" key="2">
    <source>
        <dbReference type="EMBL" id="QSZ42317.1"/>
    </source>
</evidence>
<organism evidence="2 3">
    <name type="scientific">Sulfurimonas aquatica</name>
    <dbReference type="NCBI Taxonomy" id="2672570"/>
    <lineage>
        <taxon>Bacteria</taxon>
        <taxon>Pseudomonadati</taxon>
        <taxon>Campylobacterota</taxon>
        <taxon>Epsilonproteobacteria</taxon>
        <taxon>Campylobacterales</taxon>
        <taxon>Sulfurimonadaceae</taxon>
        <taxon>Sulfurimonas</taxon>
    </lineage>
</organism>
<keyword evidence="1" id="KW-0143">Chaperone</keyword>
<dbReference type="Pfam" id="PF03927">
    <property type="entry name" value="NapD"/>
    <property type="match status" value="1"/>
</dbReference>
<proteinExistence type="inferred from homology"/>
<accession>A0A975B146</accession>
<evidence type="ECO:0000256" key="1">
    <source>
        <dbReference type="HAMAP-Rule" id="MF_02200"/>
    </source>
</evidence>
<dbReference type="Gene3D" id="3.30.70.920">
    <property type="match status" value="1"/>
</dbReference>
<dbReference type="InterPro" id="IPR005623">
    <property type="entry name" value="Chaperone_NapD_NO3_reduct"/>
</dbReference>